<protein>
    <recommendedName>
        <fullName evidence="4">Histone chaperone domain-containing protein</fullName>
    </recommendedName>
</protein>
<dbReference type="EMBL" id="JAQQWN010000009">
    <property type="protein sequence ID" value="KAK8065722.1"/>
    <property type="molecule type" value="Genomic_DNA"/>
</dbReference>
<dbReference type="Proteomes" id="UP001433268">
    <property type="component" value="Unassembled WGS sequence"/>
</dbReference>
<evidence type="ECO:0000256" key="1">
    <source>
        <dbReference type="SAM" id="MobiDB-lite"/>
    </source>
</evidence>
<feature type="region of interest" description="Disordered" evidence="1">
    <location>
        <begin position="66"/>
        <end position="92"/>
    </location>
</feature>
<proteinExistence type="predicted"/>
<name>A0ABR1V483_9PEZI</name>
<comment type="caution">
    <text evidence="2">The sequence shown here is derived from an EMBL/GenBank/DDBJ whole genome shotgun (WGS) entry which is preliminary data.</text>
</comment>
<keyword evidence="3" id="KW-1185">Reference proteome</keyword>
<reference evidence="2 3" key="1">
    <citation type="submission" date="2023-01" db="EMBL/GenBank/DDBJ databases">
        <title>Analysis of 21 Apiospora genomes using comparative genomics revels a genus with tremendous synthesis potential of carbohydrate active enzymes and secondary metabolites.</title>
        <authorList>
            <person name="Sorensen T."/>
        </authorList>
    </citation>
    <scope>NUCLEOTIDE SEQUENCE [LARGE SCALE GENOMIC DNA]</scope>
    <source>
        <strain evidence="2 3">CBS 114990</strain>
    </source>
</reference>
<evidence type="ECO:0000313" key="3">
    <source>
        <dbReference type="Proteomes" id="UP001433268"/>
    </source>
</evidence>
<evidence type="ECO:0008006" key="4">
    <source>
        <dbReference type="Google" id="ProtNLM"/>
    </source>
</evidence>
<dbReference type="GeneID" id="92049843"/>
<feature type="compositionally biased region" description="Basic and acidic residues" evidence="1">
    <location>
        <begin position="34"/>
        <end position="47"/>
    </location>
</feature>
<evidence type="ECO:0000313" key="2">
    <source>
        <dbReference type="EMBL" id="KAK8065722.1"/>
    </source>
</evidence>
<gene>
    <name evidence="2" type="ORF">PG997_012469</name>
</gene>
<feature type="region of interest" description="Disordered" evidence="1">
    <location>
        <begin position="1"/>
        <end position="47"/>
    </location>
</feature>
<organism evidence="2 3">
    <name type="scientific">Apiospora hydei</name>
    <dbReference type="NCBI Taxonomy" id="1337664"/>
    <lineage>
        <taxon>Eukaryota</taxon>
        <taxon>Fungi</taxon>
        <taxon>Dikarya</taxon>
        <taxon>Ascomycota</taxon>
        <taxon>Pezizomycotina</taxon>
        <taxon>Sordariomycetes</taxon>
        <taxon>Xylariomycetidae</taxon>
        <taxon>Amphisphaeriales</taxon>
        <taxon>Apiosporaceae</taxon>
        <taxon>Apiospora</taxon>
    </lineage>
</organism>
<sequence length="109" mass="12010">MSSYENEAPSGEVADNSYVSRSGHKNEPLNVVSDQERIEDPIDADKADSDAQLVRDDTEAIDRSNILDERTRGAAKPKGTYAEPGDEEVCPPTMERARRDAPKWICGTT</sequence>
<accession>A0ABR1V483</accession>
<dbReference type="RefSeq" id="XP_066662475.1">
    <property type="nucleotide sequence ID" value="XM_066816783.1"/>
</dbReference>